<sequence>MNPLGNIDAQVLDPLRFPLYGSRLIEASAGTGKTFTIAMLYVRLVLGHGALNAASDEADFDDEARTAGRALTPPEILVVTFTDAATKELRERIRARLIEAAECFRVEPEDVSEREPGEDLLHDLREDYSPEQWPACARRLQLAAEWMDEAAVSTIHGWCNRMLSEHAFDSDSLFSQTLETDQTELRDEVVRDYWRTFMAPLDAASAAEVRAWFRNPDELHSAIRGLLAHADLLPDACDPDAALAEARKRARDELEALKAPWRVWIDEVEALLNAARAAKQFDARKLNSKHSETWIGKLRDWANDPESAHPGFDVKAAVWTRLTPAGLAEIWVKGEPPEHAAFVAMESLRESLAAPPEAKQDLLCHAARWVAKRFEEEEARRSQMGFDDLLTRLRAALQRENGPRLAEIIRKQYPVALIDEFQDTDPVQYQIFDAVYRIAEHDTGTAIVLIGDPKQAIYAFRGADIYTYLRARRACEGRLYTLKKNFRSTRAMVEAVNRCFEAAESRPEGSGAFLFRSPDGRENALPFVAADAHGRPEKLVAAGAALPALNIWWMPPSTDGKPLSKGAYLAGMAGSCATEMVRLLNLGQEQAAGFSGERGMRPLQPADMAVLVNNRSEAQAIREALAARGVRSVYLSDRDSVYQTPQAEELRFWLAACAEPDDGRLVRTALATPTLGLEWAELDRLGHDEIAWESRVLQFREYRECWRRKGVLPMLRRLFNDFHVPQRLLGEAAGAGLNGERALTNLLHLAELLQQASTQLDGEHALIRYLDEQREDESAGGGGDARQLRLESDAGLVQVVTIHKSKGLEYPLVFLPFACAHRAVKPDDVPFKWHDDEGELRVTLEADARVLRQADRERLGEDLRKLYVALTRARYATWVGYGPVQGVEASAFGYLLAGGAAVPAEEAEAFLDALRGPCADIAVAPAPKVHRDVLALRDTGAVRGEARTLAHRERERWWIASYSSLKTLETQIGSGVPVEADDARGAPDTRSEDVFLELLDASVPPEDDEAFASADQALIAPALAPMHGFERGADAGTFLHELMEWAANEGFAEIAQDEARVRDMVARRCSVRGWSQWIETLTAWMLELVRTPLRLPDIEGESVAPVAFAAFEPGAYMAELEFWVTAHAVDTLAIDALVTEFTLDGEARPALDAATLNGMLKGFMDLVFEHEGRYYVADYKSNWLGPDDASYTPAKMRAQILHSRYELQYVLYLFALHRLLKSRLPDYDYDRHVGGAVYLFLRGGRAPGQGLHCERPPRELIERLDALFARRNALEDVA</sequence>
<dbReference type="Gene3D" id="1.10.3170.10">
    <property type="entry name" value="Recbcd, chain B, domain 2"/>
    <property type="match status" value="1"/>
</dbReference>
<evidence type="ECO:0000256" key="3">
    <source>
        <dbReference type="ARBA" id="ARBA00022741"/>
    </source>
</evidence>
<dbReference type="InterPro" id="IPR011335">
    <property type="entry name" value="Restrct_endonuc-II-like"/>
</dbReference>
<proteinExistence type="inferred from homology"/>
<feature type="binding site" evidence="15">
    <location>
        <position position="1165"/>
    </location>
    <ligand>
        <name>Mg(2+)</name>
        <dbReference type="ChEBI" id="CHEBI:18420"/>
    </ligand>
</feature>
<dbReference type="GO" id="GO:0000287">
    <property type="term" value="F:magnesium ion binding"/>
    <property type="evidence" value="ECO:0007669"/>
    <property type="project" value="UniProtKB-UniRule"/>
</dbReference>
<dbReference type="PROSITE" id="PS51198">
    <property type="entry name" value="UVRD_HELICASE_ATP_BIND"/>
    <property type="match status" value="1"/>
</dbReference>
<comment type="function">
    <text evidence="15">A helicase/nuclease that prepares dsDNA breaks (DSB) for recombinational DNA repair. Binds to DSBs and unwinds DNA via a highly rapid and processive ATP-dependent bidirectional helicase activity. Unwinds dsDNA until it encounters a Chi (crossover hotspot instigator) sequence from the 3' direction. Cuts ssDNA a few nucleotides 3' to the Chi site. The properties and activities of the enzyme are changed at Chi. The Chi-altered holoenzyme produces a long 3'-ssDNA overhang and facilitates RecA-binding to the ssDNA for homologous DNA recombination and repair. Holoenzyme degrades any linearized DNA that is unable to undergo homologous recombination. In the holoenzyme this subunit contributes ATPase, 3'-5' helicase, exonuclease activity and loads RecA onto ssDNA.</text>
</comment>
<keyword evidence="8 15" id="KW-0067">ATP-binding</keyword>
<evidence type="ECO:0000256" key="13">
    <source>
        <dbReference type="ARBA" id="ARBA00034617"/>
    </source>
</evidence>
<feature type="domain" description="UvrD-like helicase C-terminal" evidence="18">
    <location>
        <begin position="518"/>
        <end position="807"/>
    </location>
</feature>
<keyword evidence="4 15" id="KW-0227">DNA damage</keyword>
<evidence type="ECO:0000256" key="16">
    <source>
        <dbReference type="PROSITE-ProRule" id="PRU00560"/>
    </source>
</evidence>
<dbReference type="GO" id="GO:0008854">
    <property type="term" value="F:exodeoxyribonuclease V activity"/>
    <property type="evidence" value="ECO:0007669"/>
    <property type="project" value="UniProtKB-EC"/>
</dbReference>
<evidence type="ECO:0000256" key="12">
    <source>
        <dbReference type="ARBA" id="ARBA00023235"/>
    </source>
</evidence>
<dbReference type="Gene3D" id="1.10.486.10">
    <property type="entry name" value="PCRA, domain 4"/>
    <property type="match status" value="1"/>
</dbReference>
<dbReference type="HAMAP" id="MF_01485">
    <property type="entry name" value="RecB"/>
    <property type="match status" value="1"/>
</dbReference>
<comment type="catalytic activity">
    <reaction evidence="14 15">
        <text>ATP + H2O = ADP + phosphate + H(+)</text>
        <dbReference type="Rhea" id="RHEA:13065"/>
        <dbReference type="ChEBI" id="CHEBI:15377"/>
        <dbReference type="ChEBI" id="CHEBI:15378"/>
        <dbReference type="ChEBI" id="CHEBI:30616"/>
        <dbReference type="ChEBI" id="CHEBI:43474"/>
        <dbReference type="ChEBI" id="CHEBI:456216"/>
        <dbReference type="EC" id="5.6.2.4"/>
    </reaction>
</comment>
<dbReference type="GO" id="GO:0005829">
    <property type="term" value="C:cytosol"/>
    <property type="evidence" value="ECO:0007669"/>
    <property type="project" value="TreeGrafter"/>
</dbReference>
<evidence type="ECO:0000259" key="17">
    <source>
        <dbReference type="PROSITE" id="PS51198"/>
    </source>
</evidence>
<keyword evidence="7 15" id="KW-0269">Exonuclease</keyword>
<evidence type="ECO:0000256" key="7">
    <source>
        <dbReference type="ARBA" id="ARBA00022839"/>
    </source>
</evidence>
<dbReference type="GO" id="GO:0003677">
    <property type="term" value="F:DNA binding"/>
    <property type="evidence" value="ECO:0007669"/>
    <property type="project" value="UniProtKB-UniRule"/>
</dbReference>
<evidence type="ECO:0000256" key="6">
    <source>
        <dbReference type="ARBA" id="ARBA00022806"/>
    </source>
</evidence>
<name>A0A4R5LKY0_9BURK</name>
<comment type="domain">
    <text evidence="15">The N-terminal DNA-binding domain is a ssDNA-dependent ATPase and has ATP-dependent 3'-5' helicase function. This domain interacts with RecC.</text>
</comment>
<keyword evidence="11 15" id="KW-0234">DNA repair</keyword>
<protein>
    <recommendedName>
        <fullName evidence="15">RecBCD enzyme subunit RecB</fullName>
        <ecNumber evidence="15">3.1.11.5</ecNumber>
        <ecNumber evidence="15">5.6.2.4</ecNumber>
    </recommendedName>
    <alternativeName>
        <fullName evidence="15">DNA 3'-5' helicase subunit RecB</fullName>
    </alternativeName>
    <alternativeName>
        <fullName evidence="15">Exonuclease V subunit RecB</fullName>
        <shortName evidence="15">ExoV subunit RecB</shortName>
    </alternativeName>
    <alternativeName>
        <fullName evidence="15">Helicase/nuclease RecBCD subunit RecB</fullName>
    </alternativeName>
</protein>
<dbReference type="Proteomes" id="UP000295606">
    <property type="component" value="Unassembled WGS sequence"/>
</dbReference>
<evidence type="ECO:0000256" key="10">
    <source>
        <dbReference type="ARBA" id="ARBA00023125"/>
    </source>
</evidence>
<dbReference type="PANTHER" id="PTHR11070">
    <property type="entry name" value="UVRD / RECB / PCRA DNA HELICASE FAMILY MEMBER"/>
    <property type="match status" value="1"/>
</dbReference>
<dbReference type="InterPro" id="IPR038726">
    <property type="entry name" value="PDDEXK_AddAB-type"/>
</dbReference>
<comment type="catalytic activity">
    <reaction evidence="13 15">
        <text>Couples ATP hydrolysis with the unwinding of duplex DNA by translocating in the 3'-5' direction.</text>
        <dbReference type="EC" id="5.6.2.4"/>
    </reaction>
</comment>
<dbReference type="Pfam" id="PF00580">
    <property type="entry name" value="UvrD-helicase"/>
    <property type="match status" value="1"/>
</dbReference>
<organism evidence="19 20">
    <name type="scientific">Paraburkholderia guartelaensis</name>
    <dbReference type="NCBI Taxonomy" id="2546446"/>
    <lineage>
        <taxon>Bacteria</taxon>
        <taxon>Pseudomonadati</taxon>
        <taxon>Pseudomonadota</taxon>
        <taxon>Betaproteobacteria</taxon>
        <taxon>Burkholderiales</taxon>
        <taxon>Burkholderiaceae</taxon>
        <taxon>Paraburkholderia</taxon>
    </lineage>
</organism>
<keyword evidence="1 15" id="KW-0540">Nuclease</keyword>
<dbReference type="InterPro" id="IPR014017">
    <property type="entry name" value="DNA_helicase_UvrD-like_C"/>
</dbReference>
<dbReference type="AlphaFoldDB" id="A0A4R5LKY0"/>
<feature type="active site" description="For nuclease activity" evidence="15">
    <location>
        <position position="1178"/>
    </location>
</feature>
<dbReference type="Pfam" id="PF12705">
    <property type="entry name" value="PDDEXK_1"/>
    <property type="match status" value="1"/>
</dbReference>
<dbReference type="Gene3D" id="3.90.320.10">
    <property type="match status" value="1"/>
</dbReference>
<dbReference type="InterPro" id="IPR011604">
    <property type="entry name" value="PDDEXK-like_dom_sf"/>
</dbReference>
<feature type="region of interest" description="Nuclease activity, interacts with RecD and RecA" evidence="15">
    <location>
        <begin position="956"/>
        <end position="1278"/>
    </location>
</feature>
<reference evidence="19 20" key="1">
    <citation type="submission" date="2019-03" db="EMBL/GenBank/DDBJ databases">
        <title>Paraburkholderia sp. isolated from native Mimosa gymnas in Guartela State Park, Brazil.</title>
        <authorList>
            <person name="Paulitsch F."/>
            <person name="Hungria M."/>
            <person name="Delamuta J.R.M."/>
            <person name="Ribeiro R.A."/>
            <person name="Dall'Agnol R."/>
            <person name="Silva J.S.B."/>
        </authorList>
    </citation>
    <scope>NUCLEOTIDE SEQUENCE [LARGE SCALE GENOMIC DNA]</scope>
    <source>
        <strain evidence="19 20">CNPSo 3008</strain>
    </source>
</reference>
<comment type="caution">
    <text evidence="19">The sequence shown here is derived from an EMBL/GenBank/DDBJ whole genome shotgun (WGS) entry which is preliminary data.</text>
</comment>
<dbReference type="EC" id="5.6.2.4" evidence="15"/>
<dbReference type="CDD" id="cd22352">
    <property type="entry name" value="RecB_C-like"/>
    <property type="match status" value="1"/>
</dbReference>
<evidence type="ECO:0000259" key="18">
    <source>
        <dbReference type="PROSITE" id="PS51217"/>
    </source>
</evidence>
<evidence type="ECO:0000313" key="19">
    <source>
        <dbReference type="EMBL" id="TDG10401.1"/>
    </source>
</evidence>
<keyword evidence="12 15" id="KW-0413">Isomerase</keyword>
<dbReference type="InterPro" id="IPR027417">
    <property type="entry name" value="P-loop_NTPase"/>
</dbReference>
<dbReference type="EC" id="3.1.11.5" evidence="15"/>
<feature type="binding site" evidence="15">
    <location>
        <position position="1178"/>
    </location>
    <ligand>
        <name>Mg(2+)</name>
        <dbReference type="ChEBI" id="CHEBI:18420"/>
    </ligand>
</feature>
<feature type="domain" description="UvrD-like helicase ATP-binding" evidence="17">
    <location>
        <begin position="6"/>
        <end position="489"/>
    </location>
</feature>
<comment type="domain">
    <text evidence="15">The C-terminal domain has nuclease activity and interacts with RecD. It interacts with RecA, facilitating its loading onto ssDNA.</text>
</comment>
<dbReference type="InterPro" id="IPR014016">
    <property type="entry name" value="UvrD-like_ATP-bd"/>
</dbReference>
<comment type="cofactor">
    <cofactor evidence="15">
        <name>Mg(2+)</name>
        <dbReference type="ChEBI" id="CHEBI:18420"/>
    </cofactor>
    <text evidence="15">Binds 1 Mg(2+) ion per subunit.</text>
</comment>
<evidence type="ECO:0000256" key="9">
    <source>
        <dbReference type="ARBA" id="ARBA00022842"/>
    </source>
</evidence>
<dbReference type="SUPFAM" id="SSF52540">
    <property type="entry name" value="P-loop containing nucleoside triphosphate hydrolases"/>
    <property type="match status" value="1"/>
</dbReference>
<dbReference type="InterPro" id="IPR000212">
    <property type="entry name" value="DNA_helicase_UvrD/REP"/>
</dbReference>
<dbReference type="GO" id="GO:0009338">
    <property type="term" value="C:exodeoxyribonuclease V complex"/>
    <property type="evidence" value="ECO:0007669"/>
    <property type="project" value="TreeGrafter"/>
</dbReference>
<keyword evidence="6 15" id="KW-0347">Helicase</keyword>
<evidence type="ECO:0000256" key="1">
    <source>
        <dbReference type="ARBA" id="ARBA00022722"/>
    </source>
</evidence>
<evidence type="ECO:0000256" key="11">
    <source>
        <dbReference type="ARBA" id="ARBA00023204"/>
    </source>
</evidence>
<dbReference type="PANTHER" id="PTHR11070:SF23">
    <property type="entry name" value="RECBCD ENZYME SUBUNIT RECB"/>
    <property type="match status" value="1"/>
</dbReference>
<feature type="binding site" evidence="15">
    <location>
        <position position="1040"/>
    </location>
    <ligand>
        <name>Mg(2+)</name>
        <dbReference type="ChEBI" id="CHEBI:18420"/>
    </ligand>
</feature>
<evidence type="ECO:0000256" key="8">
    <source>
        <dbReference type="ARBA" id="ARBA00022840"/>
    </source>
</evidence>
<accession>A0A4R5LKY0</accession>
<evidence type="ECO:0000256" key="14">
    <source>
        <dbReference type="ARBA" id="ARBA00048988"/>
    </source>
</evidence>
<comment type="catalytic activity">
    <reaction evidence="15">
        <text>Exonucleolytic cleavage (in the presence of ATP) in either 5'- to 3'- or 3'- to 5'-direction to yield 5'-phosphooligonucleotides.</text>
        <dbReference type="EC" id="3.1.11.5"/>
    </reaction>
</comment>
<evidence type="ECO:0000256" key="2">
    <source>
        <dbReference type="ARBA" id="ARBA00022723"/>
    </source>
</evidence>
<keyword evidence="2 15" id="KW-0479">Metal-binding</keyword>
<evidence type="ECO:0000313" key="20">
    <source>
        <dbReference type="Proteomes" id="UP000295606"/>
    </source>
</evidence>
<evidence type="ECO:0000256" key="4">
    <source>
        <dbReference type="ARBA" id="ARBA00022763"/>
    </source>
</evidence>
<dbReference type="GO" id="GO:0016887">
    <property type="term" value="F:ATP hydrolysis activity"/>
    <property type="evidence" value="ECO:0007669"/>
    <property type="project" value="RHEA"/>
</dbReference>
<dbReference type="OrthoDB" id="5905204at2"/>
<dbReference type="EMBL" id="SMOD01000002">
    <property type="protein sequence ID" value="TDG10401.1"/>
    <property type="molecule type" value="Genomic_DNA"/>
</dbReference>
<dbReference type="Gene3D" id="3.40.50.300">
    <property type="entry name" value="P-loop containing nucleotide triphosphate hydrolases"/>
    <property type="match status" value="2"/>
</dbReference>
<comment type="subunit">
    <text evidence="15">Heterotrimer of RecB, RecC and RecD. All subunits contribute to DNA-binding. Interacts with RecA.</text>
</comment>
<dbReference type="Pfam" id="PF13361">
    <property type="entry name" value="UvrD_C"/>
    <property type="match status" value="1"/>
</dbReference>
<keyword evidence="3 15" id="KW-0547">Nucleotide-binding</keyword>
<dbReference type="SUPFAM" id="SSF52980">
    <property type="entry name" value="Restriction endonuclease-like"/>
    <property type="match status" value="1"/>
</dbReference>
<keyword evidence="5 15" id="KW-0378">Hydrolase</keyword>
<keyword evidence="10 15" id="KW-0238">DNA-binding</keyword>
<dbReference type="GO" id="GO:0005524">
    <property type="term" value="F:ATP binding"/>
    <property type="evidence" value="ECO:0007669"/>
    <property type="project" value="UniProtKB-UniRule"/>
</dbReference>
<feature type="binding site" evidence="16">
    <location>
        <begin position="27"/>
        <end position="34"/>
    </location>
    <ligand>
        <name>ATP</name>
        <dbReference type="ChEBI" id="CHEBI:30616"/>
    </ligand>
</feature>
<dbReference type="RefSeq" id="WP_133180173.1">
    <property type="nucleotide sequence ID" value="NZ_SMOD01000002.1"/>
</dbReference>
<dbReference type="InterPro" id="IPR004586">
    <property type="entry name" value="RecB"/>
</dbReference>
<evidence type="ECO:0000256" key="5">
    <source>
        <dbReference type="ARBA" id="ARBA00022801"/>
    </source>
</evidence>
<dbReference type="PROSITE" id="PS51217">
    <property type="entry name" value="UVRD_HELICASE_CTER"/>
    <property type="match status" value="1"/>
</dbReference>
<gene>
    <name evidence="15 19" type="primary">recB</name>
    <name evidence="19" type="ORF">E1N52_03380</name>
</gene>
<dbReference type="GO" id="GO:0000724">
    <property type="term" value="P:double-strand break repair via homologous recombination"/>
    <property type="evidence" value="ECO:0007669"/>
    <property type="project" value="UniProtKB-UniRule"/>
</dbReference>
<comment type="miscellaneous">
    <text evidence="15">In the RecBCD complex, RecB has a slow 3'-5' helicase, an exonuclease activity and loads RecA onto ssDNA, RecD has a fast 5'-3' helicase activity, while RecC stimulates the ATPase and processivity of the RecB helicase and contributes to recognition of the Chi site.</text>
</comment>
<dbReference type="GO" id="GO:0043138">
    <property type="term" value="F:3'-5' DNA helicase activity"/>
    <property type="evidence" value="ECO:0007669"/>
    <property type="project" value="UniProtKB-UniRule"/>
</dbReference>
<evidence type="ECO:0000256" key="15">
    <source>
        <dbReference type="HAMAP-Rule" id="MF_01485"/>
    </source>
</evidence>
<comment type="similarity">
    <text evidence="15">Belongs to the helicase family. UvrD subfamily.</text>
</comment>
<dbReference type="NCBIfam" id="TIGR00609">
    <property type="entry name" value="recB"/>
    <property type="match status" value="1"/>
</dbReference>
<feature type="region of interest" description="DNA-binding and helicase activity, interacts with RecC" evidence="15">
    <location>
        <begin position="1"/>
        <end position="931"/>
    </location>
</feature>
<keyword evidence="9 15" id="KW-0460">Magnesium</keyword>